<dbReference type="InterPro" id="IPR045073">
    <property type="entry name" value="Omega/Tau-like"/>
</dbReference>
<evidence type="ECO:0000256" key="3">
    <source>
        <dbReference type="ARBA" id="ARBA00047960"/>
    </source>
</evidence>
<keyword evidence="2" id="KW-0808">Transferase</keyword>
<reference evidence="6" key="2">
    <citation type="submission" date="2021-12" db="EMBL/GenBank/DDBJ databases">
        <title>Resequencing data analysis of finger millet.</title>
        <authorList>
            <person name="Hatakeyama M."/>
            <person name="Aluri S."/>
            <person name="Balachadran M.T."/>
            <person name="Sivarajan S.R."/>
            <person name="Poveda L."/>
            <person name="Shimizu-Inatsugi R."/>
            <person name="Schlapbach R."/>
            <person name="Sreeman S.M."/>
            <person name="Shimizu K.K."/>
        </authorList>
    </citation>
    <scope>NUCLEOTIDE SEQUENCE</scope>
</reference>
<dbReference type="InterPro" id="IPR036249">
    <property type="entry name" value="Thioredoxin-like_sf"/>
</dbReference>
<dbReference type="EC" id="2.5.1.18" evidence="1"/>
<dbReference type="Pfam" id="PF02798">
    <property type="entry name" value="GST_N"/>
    <property type="match status" value="2"/>
</dbReference>
<dbReference type="PROSITE" id="PS50404">
    <property type="entry name" value="GST_NTER"/>
    <property type="match status" value="2"/>
</dbReference>
<evidence type="ECO:0000313" key="6">
    <source>
        <dbReference type="EMBL" id="GJM91897.1"/>
    </source>
</evidence>
<dbReference type="InterPro" id="IPR036282">
    <property type="entry name" value="Glutathione-S-Trfase_C_sf"/>
</dbReference>
<dbReference type="AlphaFoldDB" id="A0AAV5C121"/>
<feature type="domain" description="GST C-terminal" evidence="5">
    <location>
        <begin position="90"/>
        <end position="215"/>
    </location>
</feature>
<keyword evidence="7" id="KW-1185">Reference proteome</keyword>
<dbReference type="EMBL" id="BQKI01000004">
    <property type="protein sequence ID" value="GJM91897.1"/>
    <property type="molecule type" value="Genomic_DNA"/>
</dbReference>
<feature type="domain" description="GST N-terminal" evidence="4">
    <location>
        <begin position="217"/>
        <end position="296"/>
    </location>
</feature>
<reference evidence="6" key="1">
    <citation type="journal article" date="2018" name="DNA Res.">
        <title>Multiple hybrid de novo genome assembly of finger millet, an orphan allotetraploid crop.</title>
        <authorList>
            <person name="Hatakeyama M."/>
            <person name="Aluri S."/>
            <person name="Balachadran M.T."/>
            <person name="Sivarajan S.R."/>
            <person name="Patrignani A."/>
            <person name="Gruter S."/>
            <person name="Poveda L."/>
            <person name="Shimizu-Inatsugi R."/>
            <person name="Baeten J."/>
            <person name="Francoijs K.J."/>
            <person name="Nataraja K.N."/>
            <person name="Reddy Y.A.N."/>
            <person name="Phadnis S."/>
            <person name="Ravikumar R.L."/>
            <person name="Schlapbach R."/>
            <person name="Sreeman S.M."/>
            <person name="Shimizu K.K."/>
        </authorList>
    </citation>
    <scope>NUCLEOTIDE SEQUENCE</scope>
</reference>
<comment type="catalytic activity">
    <reaction evidence="3">
        <text>RX + glutathione = an S-substituted glutathione + a halide anion + H(+)</text>
        <dbReference type="Rhea" id="RHEA:16437"/>
        <dbReference type="ChEBI" id="CHEBI:15378"/>
        <dbReference type="ChEBI" id="CHEBI:16042"/>
        <dbReference type="ChEBI" id="CHEBI:17792"/>
        <dbReference type="ChEBI" id="CHEBI:57925"/>
        <dbReference type="ChEBI" id="CHEBI:90779"/>
        <dbReference type="EC" id="2.5.1.18"/>
    </reaction>
</comment>
<comment type="caution">
    <text evidence="6">The sequence shown here is derived from an EMBL/GenBank/DDBJ whole genome shotgun (WGS) entry which is preliminary data.</text>
</comment>
<protein>
    <recommendedName>
        <fullName evidence="1">glutathione transferase</fullName>
        <ecNumber evidence="1">2.5.1.18</ecNumber>
    </recommendedName>
</protein>
<evidence type="ECO:0000259" key="4">
    <source>
        <dbReference type="PROSITE" id="PS50404"/>
    </source>
</evidence>
<name>A0AAV5C121_ELECO</name>
<dbReference type="InterPro" id="IPR010987">
    <property type="entry name" value="Glutathione-S-Trfase_C-like"/>
</dbReference>
<feature type="domain" description="GST C-terminal" evidence="5">
    <location>
        <begin position="301"/>
        <end position="424"/>
    </location>
</feature>
<dbReference type="PANTHER" id="PTHR11260">
    <property type="entry name" value="GLUTATHIONE S-TRANSFERASE, GST, SUPERFAMILY, GST DOMAIN CONTAINING"/>
    <property type="match status" value="1"/>
</dbReference>
<dbReference type="CDD" id="cd03185">
    <property type="entry name" value="GST_C_Tau"/>
    <property type="match status" value="2"/>
</dbReference>
<evidence type="ECO:0000256" key="2">
    <source>
        <dbReference type="ARBA" id="ARBA00022679"/>
    </source>
</evidence>
<dbReference type="Pfam" id="PF00043">
    <property type="entry name" value="GST_C"/>
    <property type="match status" value="2"/>
</dbReference>
<dbReference type="FunFam" id="3.40.30.10:FF:000200">
    <property type="entry name" value="Glutathione S-transferase"/>
    <property type="match status" value="1"/>
</dbReference>
<dbReference type="GO" id="GO:0005737">
    <property type="term" value="C:cytoplasm"/>
    <property type="evidence" value="ECO:0007669"/>
    <property type="project" value="TreeGrafter"/>
</dbReference>
<dbReference type="Gene3D" id="1.20.1050.10">
    <property type="match status" value="2"/>
</dbReference>
<dbReference type="PROSITE" id="PS50405">
    <property type="entry name" value="GST_CTER"/>
    <property type="match status" value="2"/>
</dbReference>
<sequence>MAADPAVVKLIGSSNSPFVHRAAVALRLKGVPYEFVREDMSKKSELLLNHNPVHKKVPVLLHGDRSVCESLVIVEYIDEAFDGPPLLPADPYGRATARFWAHFLDEKCLKSMFPALWLEGEVQKASMKEARENLMLVEEQLQNKRFLGGDSIGLADIAGAGILAHWLGVLEEVAGVRVLNDDDEYPALRRWAKDYLENEAVKGCLPDRDQLLPHFWAIRDICISVANPFVHRAAVALRLKGVPYEFIREDMSNKSELLLKYNPVHKKVPLLIHGDQGISESLVIAEYVDEAFDGPALLPTNHYDRAMARFWAHFVENKCIKPFWCSHWIHGEEQKGLVKEMEENLVLLEGQLKGKKFFGGDTIGYLDIAASVFAPWLSVLEEVTGVSLVTQDKYPALRRWTEEYTSSEAVKQCLPDRDQLVAYFTANKDMYKMAAKAMLKA</sequence>
<evidence type="ECO:0000256" key="1">
    <source>
        <dbReference type="ARBA" id="ARBA00012452"/>
    </source>
</evidence>
<dbReference type="InterPro" id="IPR004046">
    <property type="entry name" value="GST_C"/>
</dbReference>
<feature type="domain" description="GST N-terminal" evidence="4">
    <location>
        <begin position="6"/>
        <end position="85"/>
    </location>
</feature>
<accession>A0AAV5C121</accession>
<dbReference type="GO" id="GO:0006749">
    <property type="term" value="P:glutathione metabolic process"/>
    <property type="evidence" value="ECO:0007669"/>
    <property type="project" value="InterPro"/>
</dbReference>
<proteinExistence type="predicted"/>
<dbReference type="SUPFAM" id="SSF47616">
    <property type="entry name" value="GST C-terminal domain-like"/>
    <property type="match status" value="2"/>
</dbReference>
<dbReference type="GO" id="GO:0004364">
    <property type="term" value="F:glutathione transferase activity"/>
    <property type="evidence" value="ECO:0007669"/>
    <property type="project" value="UniProtKB-EC"/>
</dbReference>
<dbReference type="Gene3D" id="3.40.30.10">
    <property type="entry name" value="Glutaredoxin"/>
    <property type="match status" value="2"/>
</dbReference>
<dbReference type="Proteomes" id="UP001054889">
    <property type="component" value="Unassembled WGS sequence"/>
</dbReference>
<dbReference type="SFLD" id="SFLDG01152">
    <property type="entry name" value="Main.3:_Omega-_and_Tau-like"/>
    <property type="match status" value="2"/>
</dbReference>
<dbReference type="InterPro" id="IPR004045">
    <property type="entry name" value="Glutathione_S-Trfase_N"/>
</dbReference>
<dbReference type="InterPro" id="IPR040079">
    <property type="entry name" value="Glutathione_S-Trfase"/>
</dbReference>
<evidence type="ECO:0000259" key="5">
    <source>
        <dbReference type="PROSITE" id="PS50405"/>
    </source>
</evidence>
<dbReference type="FunFam" id="1.20.1050.10:FF:000012">
    <property type="entry name" value="Tau class glutathione S-transferase"/>
    <property type="match status" value="2"/>
</dbReference>
<dbReference type="SFLD" id="SFLDG00358">
    <property type="entry name" value="Main_(cytGST)"/>
    <property type="match status" value="2"/>
</dbReference>
<organism evidence="6 7">
    <name type="scientific">Eleusine coracana subsp. coracana</name>
    <dbReference type="NCBI Taxonomy" id="191504"/>
    <lineage>
        <taxon>Eukaryota</taxon>
        <taxon>Viridiplantae</taxon>
        <taxon>Streptophyta</taxon>
        <taxon>Embryophyta</taxon>
        <taxon>Tracheophyta</taxon>
        <taxon>Spermatophyta</taxon>
        <taxon>Magnoliopsida</taxon>
        <taxon>Liliopsida</taxon>
        <taxon>Poales</taxon>
        <taxon>Poaceae</taxon>
        <taxon>PACMAD clade</taxon>
        <taxon>Chloridoideae</taxon>
        <taxon>Cynodonteae</taxon>
        <taxon>Eleusininae</taxon>
        <taxon>Eleusine</taxon>
    </lineage>
</organism>
<dbReference type="PANTHER" id="PTHR11260:SF755">
    <property type="entry name" value="GLUTATHIONE TRANSFERASE"/>
    <property type="match status" value="1"/>
</dbReference>
<gene>
    <name evidence="6" type="primary">ga08316</name>
    <name evidence="6" type="ORF">PR202_ga08316</name>
</gene>
<dbReference type="SFLD" id="SFLDS00019">
    <property type="entry name" value="Glutathione_Transferase_(cytos"/>
    <property type="match status" value="2"/>
</dbReference>
<dbReference type="CDD" id="cd03058">
    <property type="entry name" value="GST_N_Tau"/>
    <property type="match status" value="2"/>
</dbReference>
<dbReference type="SUPFAM" id="SSF52833">
    <property type="entry name" value="Thioredoxin-like"/>
    <property type="match status" value="2"/>
</dbReference>
<dbReference type="InterPro" id="IPR045074">
    <property type="entry name" value="GST_C_Tau"/>
</dbReference>
<evidence type="ECO:0000313" key="7">
    <source>
        <dbReference type="Proteomes" id="UP001054889"/>
    </source>
</evidence>